<reference evidence="2" key="1">
    <citation type="journal article" date="2015" name="Nat. Plants">
        <title>Genome expansion of Arabis alpina linked with retrotransposition and reduced symmetric DNA methylation.</title>
        <authorList>
            <person name="Willing E.M."/>
            <person name="Rawat V."/>
            <person name="Mandakova T."/>
            <person name="Maumus F."/>
            <person name="James G.V."/>
            <person name="Nordstroem K.J."/>
            <person name="Becker C."/>
            <person name="Warthmann N."/>
            <person name="Chica C."/>
            <person name="Szarzynska B."/>
            <person name="Zytnicki M."/>
            <person name="Albani M.C."/>
            <person name="Kiefer C."/>
            <person name="Bergonzi S."/>
            <person name="Castaings L."/>
            <person name="Mateos J.L."/>
            <person name="Berns M.C."/>
            <person name="Bujdoso N."/>
            <person name="Piofczyk T."/>
            <person name="de Lorenzo L."/>
            <person name="Barrero-Sicilia C."/>
            <person name="Mateos I."/>
            <person name="Piednoel M."/>
            <person name="Hagmann J."/>
            <person name="Chen-Min-Tao R."/>
            <person name="Iglesias-Fernandez R."/>
            <person name="Schuster S.C."/>
            <person name="Alonso-Blanco C."/>
            <person name="Roudier F."/>
            <person name="Carbonero P."/>
            <person name="Paz-Ares J."/>
            <person name="Davis S.J."/>
            <person name="Pecinka A."/>
            <person name="Quesneville H."/>
            <person name="Colot V."/>
            <person name="Lysak M.A."/>
            <person name="Weigel D."/>
            <person name="Coupland G."/>
            <person name="Schneeberger K."/>
        </authorList>
    </citation>
    <scope>NUCLEOTIDE SEQUENCE [LARGE SCALE GENOMIC DNA]</scope>
    <source>
        <strain evidence="2">cv. Pajares</strain>
    </source>
</reference>
<keyword evidence="2" id="KW-1185">Reference proteome</keyword>
<dbReference type="AlphaFoldDB" id="A0A087G1R1"/>
<evidence type="ECO:0000313" key="2">
    <source>
        <dbReference type="Proteomes" id="UP000029120"/>
    </source>
</evidence>
<organism evidence="1 2">
    <name type="scientific">Arabis alpina</name>
    <name type="common">Alpine rock-cress</name>
    <dbReference type="NCBI Taxonomy" id="50452"/>
    <lineage>
        <taxon>Eukaryota</taxon>
        <taxon>Viridiplantae</taxon>
        <taxon>Streptophyta</taxon>
        <taxon>Embryophyta</taxon>
        <taxon>Tracheophyta</taxon>
        <taxon>Spermatophyta</taxon>
        <taxon>Magnoliopsida</taxon>
        <taxon>eudicotyledons</taxon>
        <taxon>Gunneridae</taxon>
        <taxon>Pentapetalae</taxon>
        <taxon>rosids</taxon>
        <taxon>malvids</taxon>
        <taxon>Brassicales</taxon>
        <taxon>Brassicaceae</taxon>
        <taxon>Arabideae</taxon>
        <taxon>Arabis</taxon>
    </lineage>
</organism>
<sequence>MTGQYYVDSRFVKKNKKYIFKGRDGRIYECGLPIADFDMNTREDIEFFLEHVDCTSIHHVNVEEDVLDNQPHLEEDQEHYQIMMPLVTSEFELPPPPTDLSDDMAYRKWTLENH</sequence>
<accession>A0A087G1R1</accession>
<proteinExistence type="predicted"/>
<dbReference type="Gramene" id="KFK23813">
    <property type="protein sequence ID" value="KFK23813"/>
    <property type="gene ID" value="AALP_AAs46761U000100"/>
</dbReference>
<dbReference type="Proteomes" id="UP000029120">
    <property type="component" value="Unassembled WGS sequence"/>
</dbReference>
<protein>
    <submittedName>
        <fullName evidence="1">Uncharacterized protein</fullName>
    </submittedName>
</protein>
<name>A0A087G1R1_ARAAL</name>
<evidence type="ECO:0000313" key="1">
    <source>
        <dbReference type="EMBL" id="KFK23813.1"/>
    </source>
</evidence>
<gene>
    <name evidence="1" type="ORF">AALP_AAs46761U000100</name>
</gene>
<dbReference type="EMBL" id="KL975066">
    <property type="protein sequence ID" value="KFK23813.1"/>
    <property type="molecule type" value="Genomic_DNA"/>
</dbReference>